<sequence length="521" mass="60699">MQRIINRFGEIEIKENIGILKMPYSHLEKEANLNNLVQSYISAINDFGLDNDLVIYSNDLTDDDNYFVMKFDLKNKRPFIDVRAFDFRQQLQIFLSIVELGRVNKNILWEKENFLLDFNTGKIQALLFEFDGFPLHYSKSAFEGVKSLLFLALTNLEKIDRKPNRSDFIDQSTKIIDFANVILNTSDLDELSSVIINTIEIETENQNEETENDANEKNSRKKLQFFKKKKPVETDLDFKEQLKRNLASKTISDEEEKPFTQKIADLILTPKGIVVLVLVFGVMLMLAYVVPSHLGGDADEEKELKINQQKTMEAYRTYIMGNKEKAYSDLDTIGYKNLREQDRKVLLKFYLDQGKYTKALEYDPDYAYTIGDKMIKEGNRSDLEKLAIASDNDILLFDLASLNKEYQTVINRAGKIGKISERRANEIVKAFFLTNQDKELEDFISALEKNENNENNVLALRTVQHEVYPIYQFYQEESDNYNSALKKKSNQSKIDELKQKRDERYKEIENNYTTVNYNTNS</sequence>
<evidence type="ECO:0000313" key="4">
    <source>
        <dbReference type="Proteomes" id="UP000185426"/>
    </source>
</evidence>
<geneLocation type="plasmid" evidence="3 4">
    <name>unnamed1</name>
</geneLocation>
<keyword evidence="3" id="KW-0614">Plasmid</keyword>
<organism evidence="3 4">
    <name type="scientific">Bacillus safensis</name>
    <dbReference type="NCBI Taxonomy" id="561879"/>
    <lineage>
        <taxon>Bacteria</taxon>
        <taxon>Bacillati</taxon>
        <taxon>Bacillota</taxon>
        <taxon>Bacilli</taxon>
        <taxon>Bacillales</taxon>
        <taxon>Bacillaceae</taxon>
        <taxon>Bacillus</taxon>
    </lineage>
</organism>
<dbReference type="RefSeq" id="WP_075623790.1">
    <property type="nucleotide sequence ID" value="NZ_CP015608.1"/>
</dbReference>
<dbReference type="AlphaFoldDB" id="A0A1L6ZPB2"/>
<feature type="transmembrane region" description="Helical" evidence="2">
    <location>
        <begin position="272"/>
        <end position="290"/>
    </location>
</feature>
<evidence type="ECO:0000256" key="2">
    <source>
        <dbReference type="SAM" id="Phobius"/>
    </source>
</evidence>
<evidence type="ECO:0000256" key="1">
    <source>
        <dbReference type="SAM" id="Coils"/>
    </source>
</evidence>
<dbReference type="EMBL" id="CP015608">
    <property type="protein sequence ID" value="APT48364.1"/>
    <property type="molecule type" value="Genomic_DNA"/>
</dbReference>
<feature type="coiled-coil region" evidence="1">
    <location>
        <begin position="433"/>
        <end position="491"/>
    </location>
</feature>
<reference evidence="3 4" key="1">
    <citation type="submission" date="2016-05" db="EMBL/GenBank/DDBJ databases">
        <title>Complete Genome and Methylome Analysis of Psychrotrophic Bacterial Isolates from Antarctic Lake Untersee.</title>
        <authorList>
            <person name="Fomenkov A."/>
            <person name="Akimov V.N."/>
            <person name="Vasilyeva L.V."/>
            <person name="Andersen D."/>
            <person name="Vincze T."/>
            <person name="Roberts R.J."/>
        </authorList>
    </citation>
    <scope>NUCLEOTIDE SEQUENCE [LARGE SCALE GENOMIC DNA]</scope>
    <source>
        <strain evidence="3 4">U14-5</strain>
        <plasmid evidence="3 4">unnamed1</plasmid>
    </source>
</reference>
<keyword evidence="2" id="KW-1133">Transmembrane helix</keyword>
<gene>
    <name evidence="3" type="ORF">BSA145_21100</name>
</gene>
<evidence type="ECO:0000313" key="3">
    <source>
        <dbReference type="EMBL" id="APT48364.1"/>
    </source>
</evidence>
<name>A0A1L6ZPB2_BACIA</name>
<keyword evidence="2" id="KW-0812">Transmembrane</keyword>
<proteinExistence type="predicted"/>
<keyword evidence="2" id="KW-0472">Membrane</keyword>
<dbReference type="Proteomes" id="UP000185426">
    <property type="component" value="Plasmid unnamed1"/>
</dbReference>
<accession>A0A1L6ZPB2</accession>
<keyword evidence="1" id="KW-0175">Coiled coil</keyword>
<protein>
    <submittedName>
        <fullName evidence="3">Uncharacterized protein</fullName>
    </submittedName>
</protein>